<dbReference type="PANTHER" id="PTHR11802">
    <property type="entry name" value="SERINE PROTEASE FAMILY S10 SERINE CARBOXYPEPTIDASE"/>
    <property type="match status" value="1"/>
</dbReference>
<dbReference type="Gene3D" id="3.40.50.1820">
    <property type="entry name" value="alpha/beta hydrolase"/>
    <property type="match status" value="4"/>
</dbReference>
<accession>A0A7R9QJ88</accession>
<dbReference type="Proteomes" id="UP000728032">
    <property type="component" value="Unassembled WGS sequence"/>
</dbReference>
<keyword evidence="4" id="KW-0732">Signal</keyword>
<comment type="similarity">
    <text evidence="1 7">Belongs to the peptidase S10 family.</text>
</comment>
<evidence type="ECO:0000256" key="1">
    <source>
        <dbReference type="ARBA" id="ARBA00009431"/>
    </source>
</evidence>
<dbReference type="AlphaFoldDB" id="A0A7R9QJ88"/>
<dbReference type="InterPro" id="IPR001563">
    <property type="entry name" value="Peptidase_S10"/>
</dbReference>
<dbReference type="FunFam" id="3.40.50.1820:FF:000096">
    <property type="entry name" value="Carboxypeptidase vitellogenic-like"/>
    <property type="match status" value="2"/>
</dbReference>
<dbReference type="EMBL" id="OC917722">
    <property type="protein sequence ID" value="CAD7647839.1"/>
    <property type="molecule type" value="Genomic_DNA"/>
</dbReference>
<dbReference type="EMBL" id="CAJPVJ010002897">
    <property type="protein sequence ID" value="CAG2166942.1"/>
    <property type="molecule type" value="Genomic_DNA"/>
</dbReference>
<dbReference type="SUPFAM" id="SSF53474">
    <property type="entry name" value="alpha/beta-Hydrolases"/>
    <property type="match status" value="3"/>
</dbReference>
<dbReference type="PROSITE" id="PS00131">
    <property type="entry name" value="CARBOXYPEPT_SER_SER"/>
    <property type="match status" value="3"/>
</dbReference>
<evidence type="ECO:0000256" key="4">
    <source>
        <dbReference type="ARBA" id="ARBA00022729"/>
    </source>
</evidence>
<evidence type="ECO:0000313" key="9">
    <source>
        <dbReference type="Proteomes" id="UP000728032"/>
    </source>
</evidence>
<keyword evidence="6" id="KW-0325">Glycoprotein</keyword>
<evidence type="ECO:0000313" key="8">
    <source>
        <dbReference type="EMBL" id="CAD7647839.1"/>
    </source>
</evidence>
<name>A0A7R9QJ88_9ACAR</name>
<gene>
    <name evidence="8" type="ORF">ONB1V03_LOCUS6457</name>
</gene>
<reference evidence="8" key="1">
    <citation type="submission" date="2020-11" db="EMBL/GenBank/DDBJ databases">
        <authorList>
            <person name="Tran Van P."/>
        </authorList>
    </citation>
    <scope>NUCLEOTIDE SEQUENCE</scope>
</reference>
<evidence type="ECO:0000256" key="3">
    <source>
        <dbReference type="ARBA" id="ARBA00022670"/>
    </source>
</evidence>
<dbReference type="GO" id="GO:0004185">
    <property type="term" value="F:serine-type carboxypeptidase activity"/>
    <property type="evidence" value="ECO:0007669"/>
    <property type="project" value="UniProtKB-UniRule"/>
</dbReference>
<protein>
    <recommendedName>
        <fullName evidence="7">Carboxypeptidase</fullName>
        <ecNumber evidence="7">3.4.16.-</ecNumber>
    </recommendedName>
</protein>
<evidence type="ECO:0000256" key="2">
    <source>
        <dbReference type="ARBA" id="ARBA00022645"/>
    </source>
</evidence>
<dbReference type="InterPro" id="IPR029058">
    <property type="entry name" value="AB_hydrolase_fold"/>
</dbReference>
<dbReference type="GO" id="GO:0006508">
    <property type="term" value="P:proteolysis"/>
    <property type="evidence" value="ECO:0007669"/>
    <property type="project" value="UniProtKB-KW"/>
</dbReference>
<feature type="non-terminal residue" evidence="8">
    <location>
        <position position="1"/>
    </location>
</feature>
<organism evidence="8">
    <name type="scientific">Oppiella nova</name>
    <dbReference type="NCBI Taxonomy" id="334625"/>
    <lineage>
        <taxon>Eukaryota</taxon>
        <taxon>Metazoa</taxon>
        <taxon>Ecdysozoa</taxon>
        <taxon>Arthropoda</taxon>
        <taxon>Chelicerata</taxon>
        <taxon>Arachnida</taxon>
        <taxon>Acari</taxon>
        <taxon>Acariformes</taxon>
        <taxon>Sarcoptiformes</taxon>
        <taxon>Oribatida</taxon>
        <taxon>Brachypylina</taxon>
        <taxon>Oppioidea</taxon>
        <taxon>Oppiidae</taxon>
        <taxon>Oppiella</taxon>
    </lineage>
</organism>
<evidence type="ECO:0000256" key="6">
    <source>
        <dbReference type="ARBA" id="ARBA00023180"/>
    </source>
</evidence>
<feature type="non-terminal residue" evidence="8">
    <location>
        <position position="1067"/>
    </location>
</feature>
<proteinExistence type="inferred from homology"/>
<dbReference type="PRINTS" id="PR00724">
    <property type="entry name" value="CRBOXYPTASEC"/>
</dbReference>
<keyword evidence="3 7" id="KW-0645">Protease</keyword>
<evidence type="ECO:0000256" key="5">
    <source>
        <dbReference type="ARBA" id="ARBA00022801"/>
    </source>
</evidence>
<dbReference type="EC" id="3.4.16.-" evidence="7"/>
<dbReference type="Pfam" id="PF00450">
    <property type="entry name" value="Peptidase_S10"/>
    <property type="match status" value="3"/>
</dbReference>
<dbReference type="OrthoDB" id="443318at2759"/>
<keyword evidence="9" id="KW-1185">Reference proteome</keyword>
<dbReference type="PANTHER" id="PTHR11802:SF472">
    <property type="entry name" value="SERINE CARBOXYPEPTIDASE CPVL-RELATED"/>
    <property type="match status" value="1"/>
</dbReference>
<sequence>FTLFADERQNDFYITGESYAGKYVPAIAYKIHSEGKASNINLKGIAIGDGLIDPVSQFNYGAYLYQIGLLDENQREYVDKQANKAIDYINNKKYLALETTRRAIHVGNVTFNDGNIAMEHLMADIMQSTKPWVTTLLDANYKVMLYNGQLDIIVAPPLTENFIESIKWSKASQYKSTDRLVWKVSDKDTEVAGYANVKLDGDVGEPLFLTPYIESGRVAEAQKLSQVSGLPSAPNITHYSGFLTVNKEYNSNMFFWYFPALNGNKSAPVLLWLEGGPGSSSVFTQFAQHGPIVLDKNLKPSLREYTWAQEFSVIYIDNPVGAGFSFTDNDLGYATTESDVARDLYSALQQFFTLFADERQNDFYITGESYAGKYVPAIAYKIHSEGKASNINLKGLVIGDGLIDPVSQFDYGPFLYQIGLLDENQRDYVINESTKAVSYINNKKYLDAWKINAEVISNEGSYLKNMTGLKYHYNYMTCTISDEFFYYTKYLGLEATRRALHVGNLTYNDGNKVFAKLTNDLMQSVKPWLTTLMDADYKVILYNGQLDIIVAATLTENFIQSIKWSKASQYKSADRLVWKVSDKDTEVAGYVRVVHNFYQVVIRNGGHAIAFDQPRATLDIILFIIHGSTALFGRNTFLSHSETNVKLDGDVGEPLYLTPYIESGRVVEAQKLSRVSGLPSAPNITHFSGFLTINKEYNSNMFFWYFPALNGNKSAPVLLWLDGGPGASSLFSQFAQHGPIVLDKNLKPSLREYTWAKEFSVIYIDNPVGTGFSFTDNDLGYATTESDVARDLYSALQQFFTLFADERRNDFYITGESYAGKYVPAIAYKIHSEGKTSNIKLKGLAIGNGWVDPVSQSDYGPFLYQIGLLDENQRDYVVRETNKIIDYINNKKYLDASKISDELISSDNSYIKNMTGLKHHYNYMTCTIPDEFSNYEIYLGLESTRNAIHVGNVTFNDGNKVFAKLANDEMQSVKPWLTTLMDADYKVILYNGQLDIIVAPPLTENFIESIKWSKASQYKSADRLVWKVSDKDTEVAGYVRVVHNFYQVIIRNGGHVVAFEQPRATLD</sequence>
<dbReference type="InterPro" id="IPR018202">
    <property type="entry name" value="Ser_caboxypep_ser_AS"/>
</dbReference>
<keyword evidence="5 7" id="KW-0378">Hydrolase</keyword>
<evidence type="ECO:0000256" key="7">
    <source>
        <dbReference type="RuleBase" id="RU361156"/>
    </source>
</evidence>
<keyword evidence="2 7" id="KW-0121">Carboxypeptidase</keyword>